<dbReference type="Gene3D" id="2.115.10.20">
    <property type="entry name" value="Glycosyl hydrolase domain, family 43"/>
    <property type="match status" value="1"/>
</dbReference>
<keyword evidence="1 4" id="KW-0328">Glycosyltransferase</keyword>
<dbReference type="InterPro" id="IPR007184">
    <property type="entry name" value="Mannoside_phosphorylase"/>
</dbReference>
<dbReference type="HAMAP" id="MF_00928">
    <property type="entry name" value="Man_Glc_phosphorylase"/>
    <property type="match status" value="1"/>
</dbReference>
<dbReference type="EC" id="2.4.1.281" evidence="4"/>
<evidence type="ECO:0000313" key="5">
    <source>
        <dbReference type="EMBL" id="MFD1875160.1"/>
    </source>
</evidence>
<dbReference type="PANTHER" id="PTHR34106:SF1">
    <property type="entry name" value="1,4-BETA-MANNOSYL-N-ACETYLGLUCOSAMINE PHOSPHORYLASE"/>
    <property type="match status" value="1"/>
</dbReference>
<evidence type="ECO:0000256" key="2">
    <source>
        <dbReference type="ARBA" id="ARBA00022679"/>
    </source>
</evidence>
<keyword evidence="6" id="KW-1185">Reference proteome</keyword>
<keyword evidence="4" id="KW-0119">Carbohydrate metabolism</keyword>
<proteinExistence type="inferred from homology"/>
<dbReference type="PIRSF" id="PIRSF016202">
    <property type="entry name" value="PH1107"/>
    <property type="match status" value="1"/>
</dbReference>
<dbReference type="SUPFAM" id="SSF75005">
    <property type="entry name" value="Arabinanase/levansucrase/invertase"/>
    <property type="match status" value="1"/>
</dbReference>
<comment type="similarity">
    <text evidence="3 4">Belongs to the glycosyl hydrolase 130 family.</text>
</comment>
<keyword evidence="5" id="KW-0326">Glycosidase</keyword>
<evidence type="ECO:0000256" key="1">
    <source>
        <dbReference type="ARBA" id="ARBA00022676"/>
    </source>
</evidence>
<dbReference type="Pfam" id="PF04041">
    <property type="entry name" value="Glyco_hydro_130"/>
    <property type="match status" value="1"/>
</dbReference>
<dbReference type="GO" id="GO:0016798">
    <property type="term" value="F:hydrolase activity, acting on glycosyl bonds"/>
    <property type="evidence" value="ECO:0007669"/>
    <property type="project" value="UniProtKB-KW"/>
</dbReference>
<name>A0ABW4R0L5_9BACT</name>
<dbReference type="InterPro" id="IPR023296">
    <property type="entry name" value="Glyco_hydro_beta-prop_sf"/>
</dbReference>
<organism evidence="5 6">
    <name type="scientific">Hymenobacter bucti</name>
    <dbReference type="NCBI Taxonomy" id="1844114"/>
    <lineage>
        <taxon>Bacteria</taxon>
        <taxon>Pseudomonadati</taxon>
        <taxon>Bacteroidota</taxon>
        <taxon>Cytophagia</taxon>
        <taxon>Cytophagales</taxon>
        <taxon>Hymenobacteraceae</taxon>
        <taxon>Hymenobacter</taxon>
    </lineage>
</organism>
<evidence type="ECO:0000256" key="4">
    <source>
        <dbReference type="HAMAP-Rule" id="MF_00928"/>
    </source>
</evidence>
<sequence>MAPIFTSRLHLLQTAHHELLHRPNHPEALGNGVYTRYAHPVLTAAHAPLAWRYDLNPSTNPFLMERIGVNGVFNAGAIKWQGRYLVVARVEGADRKSFFAVAESPNGIDNFRFWDHPVTMPETDEPDTNVYDIRLVAHEDGWVYGLFCTERRDPSAPEADQSAALAKCGIARTKDLVHWERLPDLTTTSAQQRNVVLHPELVQGQYAFYTRPQDGFIEAGSGGGIGFGLSATIETARVMEEVIIDKKQYHTISELKNGLGPAPLKTDLGWLHLAHGVRNTAAGLRYVLYVFMTALDDLTRIIHKPAGYFLAPEGEERVGDVSNVAFGNGWILDDDGRVFIYYASSDTRLHVATSTLAQLLDYVVHTPEDGLRSAASVQRINELIDKNQTIPTPTLAERVANAAHAHTL</sequence>
<dbReference type="RefSeq" id="WP_382317587.1">
    <property type="nucleotide sequence ID" value="NZ_JBHUFD010000018.1"/>
</dbReference>
<reference evidence="6" key="1">
    <citation type="journal article" date="2019" name="Int. J. Syst. Evol. Microbiol.">
        <title>The Global Catalogue of Microorganisms (GCM) 10K type strain sequencing project: providing services to taxonomists for standard genome sequencing and annotation.</title>
        <authorList>
            <consortium name="The Broad Institute Genomics Platform"/>
            <consortium name="The Broad Institute Genome Sequencing Center for Infectious Disease"/>
            <person name="Wu L."/>
            <person name="Ma J."/>
        </authorList>
    </citation>
    <scope>NUCLEOTIDE SEQUENCE [LARGE SCALE GENOMIC DNA]</scope>
    <source>
        <strain evidence="6">CGMCC 1.15795</strain>
    </source>
</reference>
<dbReference type="EMBL" id="JBHUFD010000018">
    <property type="protein sequence ID" value="MFD1875160.1"/>
    <property type="molecule type" value="Genomic_DNA"/>
</dbReference>
<keyword evidence="5" id="KW-0378">Hydrolase</keyword>
<comment type="catalytic activity">
    <reaction evidence="4">
        <text>beta-D-mannosyl-(1-&gt;4)-D-glucose + phosphate = alpha-D-mannose 1-phosphate + D-glucose</text>
        <dbReference type="Rhea" id="RHEA:32531"/>
        <dbReference type="ChEBI" id="CHEBI:4167"/>
        <dbReference type="ChEBI" id="CHEBI:43474"/>
        <dbReference type="ChEBI" id="CHEBI:58409"/>
        <dbReference type="ChEBI" id="CHEBI:64351"/>
        <dbReference type="EC" id="2.4.1.281"/>
    </reaction>
</comment>
<comment type="function">
    <text evidence="4">Converts 4-O-beta-D-mannopyranosyl-D-glucopyranose (Man-Glc) to mannose 1-phosphate (Man1P) and glucose.</text>
</comment>
<evidence type="ECO:0000256" key="3">
    <source>
        <dbReference type="ARBA" id="ARBA00024356"/>
    </source>
</evidence>
<dbReference type="InterPro" id="IPR028583">
    <property type="entry name" value="Man_Glc_phosphorylase"/>
</dbReference>
<dbReference type="PANTHER" id="PTHR34106">
    <property type="entry name" value="GLYCOSIDASE"/>
    <property type="match status" value="1"/>
</dbReference>
<accession>A0ABW4R0L5</accession>
<dbReference type="Proteomes" id="UP001597197">
    <property type="component" value="Unassembled WGS sequence"/>
</dbReference>
<evidence type="ECO:0000313" key="6">
    <source>
        <dbReference type="Proteomes" id="UP001597197"/>
    </source>
</evidence>
<protein>
    <recommendedName>
        <fullName evidence="4">4-O-beta-D-mannosyl-D-glucose phosphorylase</fullName>
        <shortName evidence="4">MGP</shortName>
        <shortName evidence="4">Mannosylglucose phosphorylase</shortName>
        <ecNumber evidence="4">2.4.1.281</ecNumber>
    </recommendedName>
</protein>
<gene>
    <name evidence="5" type="ORF">ACFSDX_22190</name>
</gene>
<comment type="caution">
    <text evidence="5">The sequence shown here is derived from an EMBL/GenBank/DDBJ whole genome shotgun (WGS) entry which is preliminary data.</text>
</comment>
<keyword evidence="2 4" id="KW-0808">Transferase</keyword>
<keyword evidence="4" id="KW-0961">Cell wall biogenesis/degradation</keyword>